<evidence type="ECO:0000256" key="2">
    <source>
        <dbReference type="ARBA" id="ARBA00023125"/>
    </source>
</evidence>
<dbReference type="InterPro" id="IPR001845">
    <property type="entry name" value="HTH_ArsR_DNA-bd_dom"/>
</dbReference>
<accession>A0A7G9RZE7</accession>
<keyword evidence="2" id="KW-0238">DNA-binding</keyword>
<dbReference type="KEGG" id="eio:H9L01_00960"/>
<dbReference type="PANTHER" id="PTHR43132:SF6">
    <property type="entry name" value="HTH-TYPE TRANSCRIPTIONAL REPRESSOR CZRA"/>
    <property type="match status" value="1"/>
</dbReference>
<dbReference type="Pfam" id="PF01022">
    <property type="entry name" value="HTH_5"/>
    <property type="match status" value="1"/>
</dbReference>
<dbReference type="AlphaFoldDB" id="A0A7G9RZE7"/>
<evidence type="ECO:0000313" key="5">
    <source>
        <dbReference type="EMBL" id="QNN60972.1"/>
    </source>
</evidence>
<dbReference type="InterPro" id="IPR011991">
    <property type="entry name" value="ArsR-like_HTH"/>
</dbReference>
<keyword evidence="1" id="KW-0805">Transcription regulation</keyword>
<evidence type="ECO:0000313" key="6">
    <source>
        <dbReference type="Proteomes" id="UP000515928"/>
    </source>
</evidence>
<dbReference type="PANTHER" id="PTHR43132">
    <property type="entry name" value="ARSENICAL RESISTANCE OPERON REPRESSOR ARSR-RELATED"/>
    <property type="match status" value="1"/>
</dbReference>
<dbReference type="InterPro" id="IPR036390">
    <property type="entry name" value="WH_DNA-bd_sf"/>
</dbReference>
<dbReference type="PROSITE" id="PS50987">
    <property type="entry name" value="HTH_ARSR_2"/>
    <property type="match status" value="1"/>
</dbReference>
<keyword evidence="3" id="KW-0804">Transcription</keyword>
<gene>
    <name evidence="5" type="ORF">H9L01_00960</name>
</gene>
<protein>
    <submittedName>
        <fullName evidence="5">Winged helix-turn-helix transcriptional regulator</fullName>
    </submittedName>
</protein>
<organism evidence="5 6">
    <name type="scientific">Erysipelothrix inopinata</name>
    <dbReference type="NCBI Taxonomy" id="225084"/>
    <lineage>
        <taxon>Bacteria</taxon>
        <taxon>Bacillati</taxon>
        <taxon>Bacillota</taxon>
        <taxon>Erysipelotrichia</taxon>
        <taxon>Erysipelotrichales</taxon>
        <taxon>Erysipelotrichaceae</taxon>
        <taxon>Erysipelothrix</taxon>
    </lineage>
</organism>
<evidence type="ECO:0000256" key="3">
    <source>
        <dbReference type="ARBA" id="ARBA00023163"/>
    </source>
</evidence>
<dbReference type="SMART" id="SM00418">
    <property type="entry name" value="HTH_ARSR"/>
    <property type="match status" value="1"/>
</dbReference>
<dbReference type="InterPro" id="IPR051011">
    <property type="entry name" value="Metal_resp_trans_reg"/>
</dbReference>
<dbReference type="SUPFAM" id="SSF46785">
    <property type="entry name" value="Winged helix' DNA-binding domain"/>
    <property type="match status" value="1"/>
</dbReference>
<evidence type="ECO:0000256" key="1">
    <source>
        <dbReference type="ARBA" id="ARBA00023015"/>
    </source>
</evidence>
<proteinExistence type="predicted"/>
<dbReference type="PRINTS" id="PR00778">
    <property type="entry name" value="HTHARSR"/>
</dbReference>
<keyword evidence="6" id="KW-1185">Reference proteome</keyword>
<dbReference type="Proteomes" id="UP000515928">
    <property type="component" value="Chromosome"/>
</dbReference>
<name>A0A7G9RZE7_9FIRM</name>
<feature type="domain" description="HTH arsR-type" evidence="4">
    <location>
        <begin position="16"/>
        <end position="110"/>
    </location>
</feature>
<dbReference type="GO" id="GO:0003700">
    <property type="term" value="F:DNA-binding transcription factor activity"/>
    <property type="evidence" value="ECO:0007669"/>
    <property type="project" value="InterPro"/>
</dbReference>
<dbReference type="EMBL" id="CP060715">
    <property type="protein sequence ID" value="QNN60972.1"/>
    <property type="molecule type" value="Genomic_DNA"/>
</dbReference>
<dbReference type="GO" id="GO:0003677">
    <property type="term" value="F:DNA binding"/>
    <property type="evidence" value="ECO:0007669"/>
    <property type="project" value="UniProtKB-KW"/>
</dbReference>
<dbReference type="NCBIfam" id="NF033788">
    <property type="entry name" value="HTH_metalloreg"/>
    <property type="match status" value="1"/>
</dbReference>
<evidence type="ECO:0000259" key="4">
    <source>
        <dbReference type="PROSITE" id="PS50987"/>
    </source>
</evidence>
<reference evidence="5 6" key="1">
    <citation type="submission" date="2020-08" db="EMBL/GenBank/DDBJ databases">
        <title>Genome sequence of Erysipelothrix inopinata DSM 15511T.</title>
        <authorList>
            <person name="Hyun D.-W."/>
            <person name="Bae J.-W."/>
        </authorList>
    </citation>
    <scope>NUCLEOTIDE SEQUENCE [LARGE SCALE GENOMIC DNA]</scope>
    <source>
        <strain evidence="5 6">DSM 15511</strain>
    </source>
</reference>
<dbReference type="Gene3D" id="1.10.10.10">
    <property type="entry name" value="Winged helix-like DNA-binding domain superfamily/Winged helix DNA-binding domain"/>
    <property type="match status" value="1"/>
</dbReference>
<sequence>MNIHSYKEDGHMKNELDELTIDKISRVFQTISYPTRIQILYLLREQPLPVSEIAASLDMEQSTVSHQLRILKDDDLVRSTRQGKSIIYAIADEHVFSIFDMAIEHVMEGEK</sequence>
<dbReference type="CDD" id="cd00090">
    <property type="entry name" value="HTH_ARSR"/>
    <property type="match status" value="1"/>
</dbReference>
<dbReference type="InterPro" id="IPR036388">
    <property type="entry name" value="WH-like_DNA-bd_sf"/>
</dbReference>